<name>A0AAE3FFV1_9BACT</name>
<evidence type="ECO:0000256" key="1">
    <source>
        <dbReference type="SAM" id="MobiDB-lite"/>
    </source>
</evidence>
<evidence type="ECO:0000313" key="3">
    <source>
        <dbReference type="Proteomes" id="UP001139365"/>
    </source>
</evidence>
<reference evidence="2 3" key="1">
    <citation type="submission" date="2022-03" db="EMBL/GenBank/DDBJ databases">
        <title>Metagenome-assembled genomes from swine fecal metagenomes.</title>
        <authorList>
            <person name="Holman D.B."/>
            <person name="Kommadath A."/>
        </authorList>
    </citation>
    <scope>NUCLEOTIDE SEQUENCE [LARGE SCALE GENOMIC DNA]</scope>
    <source>
        <strain evidence="2">SUG147</strain>
    </source>
</reference>
<gene>
    <name evidence="2" type="ORF">MR241_02455</name>
</gene>
<feature type="region of interest" description="Disordered" evidence="1">
    <location>
        <begin position="1"/>
        <end position="99"/>
    </location>
</feature>
<organism evidence="2 3">
    <name type="scientific">Candidatus Colimorpha enterica</name>
    <dbReference type="NCBI Taxonomy" id="3083063"/>
    <lineage>
        <taxon>Bacteria</taxon>
        <taxon>Pseudomonadati</taxon>
        <taxon>Bacteroidota</taxon>
        <taxon>Bacteroidia</taxon>
        <taxon>Bacteroidales</taxon>
        <taxon>Candidatus Colimorpha</taxon>
    </lineage>
</organism>
<dbReference type="AlphaFoldDB" id="A0AAE3FFV1"/>
<proteinExistence type="predicted"/>
<accession>A0AAE3FFV1</accession>
<sequence>MMYTRSYSKGEARTQLPPDYGGTALVIGTPPPSQRGAPAPAERSPRRSVVPCQDCTGEPEKPENGKMPFIPPSCDGCPEGSCPGGTPSENGGCRPEQPQGGIFPASLFDPGQLKNDDLLLLGLIFLMLKEGGDREGCREMLLILAVLYLAGVK</sequence>
<evidence type="ECO:0000313" key="2">
    <source>
        <dbReference type="EMBL" id="MCI5755139.1"/>
    </source>
</evidence>
<comment type="caution">
    <text evidence="2">The sequence shown here is derived from an EMBL/GenBank/DDBJ whole genome shotgun (WGS) entry which is preliminary data.</text>
</comment>
<dbReference type="Proteomes" id="UP001139365">
    <property type="component" value="Unassembled WGS sequence"/>
</dbReference>
<dbReference type="EMBL" id="JALEMU010000043">
    <property type="protein sequence ID" value="MCI5755139.1"/>
    <property type="molecule type" value="Genomic_DNA"/>
</dbReference>
<protein>
    <submittedName>
        <fullName evidence="2">Uncharacterized protein</fullName>
    </submittedName>
</protein>